<comment type="similarity">
    <text evidence="3 12">Belongs to the eukaryotic PMM family.</text>
</comment>
<evidence type="ECO:0000256" key="9">
    <source>
        <dbReference type="ARBA" id="ARBA00023235"/>
    </source>
</evidence>
<comment type="catalytic activity">
    <reaction evidence="12">
        <text>alpha-D-mannose 1-phosphate = D-mannose 6-phosphate</text>
        <dbReference type="Rhea" id="RHEA:11140"/>
        <dbReference type="ChEBI" id="CHEBI:58409"/>
        <dbReference type="ChEBI" id="CHEBI:58735"/>
        <dbReference type="EC" id="5.4.2.8"/>
    </reaction>
</comment>
<dbReference type="PANTHER" id="PTHR10466">
    <property type="entry name" value="PHOSPHOMANNOMUTASE"/>
    <property type="match status" value="1"/>
</dbReference>
<dbReference type="GO" id="GO:0009298">
    <property type="term" value="P:GDP-mannose biosynthetic process"/>
    <property type="evidence" value="ECO:0007669"/>
    <property type="project" value="UniProtKB-UniPathway"/>
</dbReference>
<feature type="binding site" evidence="11">
    <location>
        <position position="199"/>
    </location>
    <ligand>
        <name>Mg(2+)</name>
        <dbReference type="ChEBI" id="CHEBI:18420"/>
        <label>1</label>
    </ligand>
</feature>
<evidence type="ECO:0000256" key="1">
    <source>
        <dbReference type="ARBA" id="ARBA00004496"/>
    </source>
</evidence>
<dbReference type="FunFam" id="3.30.1240.20:FF:000001">
    <property type="entry name" value="Phosphomannomutase"/>
    <property type="match status" value="1"/>
</dbReference>
<evidence type="ECO:0000256" key="2">
    <source>
        <dbReference type="ARBA" id="ARBA00004699"/>
    </source>
</evidence>
<feature type="binding site" evidence="11">
    <location>
        <position position="187"/>
    </location>
    <ligand>
        <name>Mg(2+)</name>
        <dbReference type="ChEBI" id="CHEBI:18420"/>
        <label>1</label>
    </ligand>
</feature>
<dbReference type="HOGENOM" id="CLU_065642_0_1_1"/>
<dbReference type="AlphaFoldDB" id="A0A0C3F486"/>
<feature type="binding site" evidence="10">
    <location>
        <position position="99"/>
    </location>
    <ligand>
        <name>alpha-D-mannose 1-phosphate</name>
        <dbReference type="ChEBI" id="CHEBI:58409"/>
    </ligand>
</feature>
<dbReference type="SUPFAM" id="SSF56784">
    <property type="entry name" value="HAD-like"/>
    <property type="match status" value="1"/>
</dbReference>
<feature type="binding site" evidence="10">
    <location>
        <position position="117"/>
    </location>
    <ligand>
        <name>alpha-D-mannose 1-phosphate</name>
        <dbReference type="ChEBI" id="CHEBI:58409"/>
    </ligand>
</feature>
<dbReference type="InterPro" id="IPR023214">
    <property type="entry name" value="HAD_sf"/>
</dbReference>
<keyword evidence="6 12" id="KW-0963">Cytoplasm</keyword>
<sequence>MVQLLRDLRKKVSIGFVGGSDLDKIKWQLQVDGLDAIHDFDFAFAENGLTAYRLGKQLGSQSFIEHLGEDNYKYLVNFLLKYLSEIDIPIKRGTFIEYRNGMVNVSPIGRNASKAERDQFVKDDEKGHFRENFVKALRQNERLAGYNLTYSIGGQISFDVFPNGWDKTYALRHVEAEGFEEIHFFGDKTSVGGNDHEIYEKIKEMYPNTSAAHAVKSPADTIRICKQLFLDV</sequence>
<evidence type="ECO:0000256" key="4">
    <source>
        <dbReference type="ARBA" id="ARBA00011738"/>
    </source>
</evidence>
<evidence type="ECO:0000256" key="10">
    <source>
        <dbReference type="PIRSR" id="PIRSR605002-2"/>
    </source>
</evidence>
<dbReference type="InterPro" id="IPR043169">
    <property type="entry name" value="PMM_cap"/>
</dbReference>
<feature type="binding site" evidence="10">
    <location>
        <position position="157"/>
    </location>
    <ligand>
        <name>alpha-D-mannose 1-phosphate</name>
        <dbReference type="ChEBI" id="CHEBI:58409"/>
    </ligand>
</feature>
<evidence type="ECO:0000313" key="13">
    <source>
        <dbReference type="EMBL" id="KIM74676.1"/>
    </source>
</evidence>
<feature type="binding site" evidence="10">
    <location>
        <position position="110"/>
    </location>
    <ligand>
        <name>alpha-D-mannose 1-phosphate</name>
        <dbReference type="ChEBI" id="CHEBI:58409"/>
    </ligand>
</feature>
<dbReference type="Proteomes" id="UP000054166">
    <property type="component" value="Unassembled WGS sequence"/>
</dbReference>
<organism evidence="13 14">
    <name type="scientific">Piloderma croceum (strain F 1598)</name>
    <dbReference type="NCBI Taxonomy" id="765440"/>
    <lineage>
        <taxon>Eukaryota</taxon>
        <taxon>Fungi</taxon>
        <taxon>Dikarya</taxon>
        <taxon>Basidiomycota</taxon>
        <taxon>Agaricomycotina</taxon>
        <taxon>Agaricomycetes</taxon>
        <taxon>Agaricomycetidae</taxon>
        <taxon>Atheliales</taxon>
        <taxon>Atheliaceae</taxon>
        <taxon>Piloderma</taxon>
    </lineage>
</organism>
<dbReference type="EC" id="5.4.2.8" evidence="5 12"/>
<dbReference type="UniPathway" id="UPA00126">
    <property type="reaction ID" value="UER00424"/>
</dbReference>
<dbReference type="GO" id="GO:0004615">
    <property type="term" value="F:phosphomannomutase activity"/>
    <property type="evidence" value="ECO:0007669"/>
    <property type="project" value="UniProtKB-EC"/>
</dbReference>
<dbReference type="EMBL" id="KN833057">
    <property type="protein sequence ID" value="KIM74676.1"/>
    <property type="molecule type" value="Genomic_DNA"/>
</dbReference>
<evidence type="ECO:0000256" key="7">
    <source>
        <dbReference type="ARBA" id="ARBA00022723"/>
    </source>
</evidence>
<dbReference type="InterPro" id="IPR036412">
    <property type="entry name" value="HAD-like_sf"/>
</dbReference>
<dbReference type="GO" id="GO:0046872">
    <property type="term" value="F:metal ion binding"/>
    <property type="evidence" value="ECO:0007669"/>
    <property type="project" value="UniProtKB-KW"/>
</dbReference>
<dbReference type="Pfam" id="PF03332">
    <property type="entry name" value="PMM"/>
    <property type="match status" value="1"/>
</dbReference>
<comment type="cofactor">
    <cofactor evidence="11">
        <name>Mg(2+)</name>
        <dbReference type="ChEBI" id="CHEBI:18420"/>
    </cofactor>
</comment>
<dbReference type="GO" id="GO:0006013">
    <property type="term" value="P:mannose metabolic process"/>
    <property type="evidence" value="ECO:0007669"/>
    <property type="project" value="TreeGrafter"/>
</dbReference>
<dbReference type="InParanoid" id="A0A0C3F486"/>
<comment type="subunit">
    <text evidence="4 12">Homodimer.</text>
</comment>
<comment type="pathway">
    <text evidence="2 12">Nucleotide-sugar biosynthesis; GDP-alpha-D-mannose biosynthesis; alpha-D-mannose 1-phosphate from D-fructose 6-phosphate: step 2/2.</text>
</comment>
<keyword evidence="7 11" id="KW-0479">Metal-binding</keyword>
<dbReference type="Gene3D" id="3.30.1240.20">
    <property type="match status" value="1"/>
</dbReference>
<dbReference type="Gene3D" id="3.40.50.1000">
    <property type="entry name" value="HAD superfamily/HAD-like"/>
    <property type="match status" value="1"/>
</dbReference>
<dbReference type="PANTHER" id="PTHR10466:SF0">
    <property type="entry name" value="PHOSPHOMANNOMUTASE"/>
    <property type="match status" value="1"/>
</dbReference>
<dbReference type="GO" id="GO:0006487">
    <property type="term" value="P:protein N-linked glycosylation"/>
    <property type="evidence" value="ECO:0007669"/>
    <property type="project" value="TreeGrafter"/>
</dbReference>
<dbReference type="GO" id="GO:0005829">
    <property type="term" value="C:cytosol"/>
    <property type="evidence" value="ECO:0007669"/>
    <property type="project" value="TreeGrafter"/>
</dbReference>
<dbReference type="InterPro" id="IPR006379">
    <property type="entry name" value="HAD-SF_hydro_IIB"/>
</dbReference>
<reference evidence="13 14" key="1">
    <citation type="submission" date="2014-04" db="EMBL/GenBank/DDBJ databases">
        <authorList>
            <consortium name="DOE Joint Genome Institute"/>
            <person name="Kuo A."/>
            <person name="Tarkka M."/>
            <person name="Buscot F."/>
            <person name="Kohler A."/>
            <person name="Nagy L.G."/>
            <person name="Floudas D."/>
            <person name="Copeland A."/>
            <person name="Barry K.W."/>
            <person name="Cichocki N."/>
            <person name="Veneault-Fourrey C."/>
            <person name="LaButti K."/>
            <person name="Lindquist E.A."/>
            <person name="Lipzen A."/>
            <person name="Lundell T."/>
            <person name="Morin E."/>
            <person name="Murat C."/>
            <person name="Sun H."/>
            <person name="Tunlid A."/>
            <person name="Henrissat B."/>
            <person name="Grigoriev I.V."/>
            <person name="Hibbett D.S."/>
            <person name="Martin F."/>
            <person name="Nordberg H.P."/>
            <person name="Cantor M.N."/>
            <person name="Hua S.X."/>
        </authorList>
    </citation>
    <scope>NUCLEOTIDE SEQUENCE [LARGE SCALE GENOMIC DNA]</scope>
    <source>
        <strain evidence="13 14">F 1598</strain>
    </source>
</reference>
<feature type="binding site" evidence="10">
    <location>
        <position position="159"/>
    </location>
    <ligand>
        <name>alpha-D-mannose 1-phosphate</name>
        <dbReference type="ChEBI" id="CHEBI:58409"/>
    </ligand>
</feature>
<evidence type="ECO:0000256" key="5">
    <source>
        <dbReference type="ARBA" id="ARBA00012730"/>
    </source>
</evidence>
<keyword evidence="9 12" id="KW-0413">Isomerase</keyword>
<comment type="subcellular location">
    <subcellularLocation>
        <location evidence="1 12">Cytoplasm</location>
    </subcellularLocation>
</comment>
<keyword evidence="14" id="KW-1185">Reference proteome</keyword>
<evidence type="ECO:0000256" key="11">
    <source>
        <dbReference type="PIRSR" id="PIRSR605002-3"/>
    </source>
</evidence>
<dbReference type="InterPro" id="IPR005002">
    <property type="entry name" value="PMM"/>
</dbReference>
<evidence type="ECO:0000256" key="8">
    <source>
        <dbReference type="ARBA" id="ARBA00022842"/>
    </source>
</evidence>
<name>A0A0C3F486_PILCF</name>
<gene>
    <name evidence="13" type="ORF">PILCRDRAFT_828007</name>
</gene>
<evidence type="ECO:0000256" key="12">
    <source>
        <dbReference type="RuleBase" id="RU361118"/>
    </source>
</evidence>
<dbReference type="NCBIfam" id="TIGR01484">
    <property type="entry name" value="HAD-SF-IIB"/>
    <property type="match status" value="1"/>
</dbReference>
<reference evidence="14" key="2">
    <citation type="submission" date="2015-01" db="EMBL/GenBank/DDBJ databases">
        <title>Evolutionary Origins and Diversification of the Mycorrhizal Mutualists.</title>
        <authorList>
            <consortium name="DOE Joint Genome Institute"/>
            <consortium name="Mycorrhizal Genomics Consortium"/>
            <person name="Kohler A."/>
            <person name="Kuo A."/>
            <person name="Nagy L.G."/>
            <person name="Floudas D."/>
            <person name="Copeland A."/>
            <person name="Barry K.W."/>
            <person name="Cichocki N."/>
            <person name="Veneault-Fourrey C."/>
            <person name="LaButti K."/>
            <person name="Lindquist E.A."/>
            <person name="Lipzen A."/>
            <person name="Lundell T."/>
            <person name="Morin E."/>
            <person name="Murat C."/>
            <person name="Riley R."/>
            <person name="Ohm R."/>
            <person name="Sun H."/>
            <person name="Tunlid A."/>
            <person name="Henrissat B."/>
            <person name="Grigoriev I.V."/>
            <person name="Hibbett D.S."/>
            <person name="Martin F."/>
        </authorList>
    </citation>
    <scope>NUCLEOTIDE SEQUENCE [LARGE SCALE GENOMIC DNA]</scope>
    <source>
        <strain evidence="14">F 1598</strain>
    </source>
</reference>
<dbReference type="OrthoDB" id="10264771at2759"/>
<dbReference type="FunCoup" id="A0A0C3F486">
    <property type="interactions" value="391"/>
</dbReference>
<keyword evidence="8 11" id="KW-0460">Magnesium</keyword>
<evidence type="ECO:0000313" key="14">
    <source>
        <dbReference type="Proteomes" id="UP000054166"/>
    </source>
</evidence>
<evidence type="ECO:0000256" key="3">
    <source>
        <dbReference type="ARBA" id="ARBA00009736"/>
    </source>
</evidence>
<dbReference type="CDD" id="cd02585">
    <property type="entry name" value="HAD_PMM"/>
    <property type="match status" value="1"/>
</dbReference>
<comment type="function">
    <text evidence="12">Involved in the synthesis of the GDP-mannose and dolichol-phosphate-mannose required for a number of critical mannosyl transfer reactions.</text>
</comment>
<proteinExistence type="inferred from homology"/>
<dbReference type="STRING" id="765440.A0A0C3F486"/>
<accession>A0A0C3F486</accession>
<evidence type="ECO:0000256" key="6">
    <source>
        <dbReference type="ARBA" id="ARBA00022490"/>
    </source>
</evidence>
<protein>
    <recommendedName>
        <fullName evidence="5 12">Phosphomannomutase</fullName>
        <ecNumber evidence="5 12">5.4.2.8</ecNumber>
    </recommendedName>
</protein>